<keyword evidence="2" id="KW-0813">Transport</keyword>
<feature type="coiled-coil region" evidence="8">
    <location>
        <begin position="911"/>
        <end position="959"/>
    </location>
</feature>
<feature type="compositionally biased region" description="Polar residues" evidence="9">
    <location>
        <begin position="1002"/>
        <end position="1017"/>
    </location>
</feature>
<comment type="subcellular location">
    <subcellularLocation>
        <location evidence="1">Nucleus</location>
        <location evidence="1">Nuclear pore complex</location>
    </subcellularLocation>
</comment>
<dbReference type="InterPro" id="IPR036322">
    <property type="entry name" value="WD40_repeat_dom_sf"/>
</dbReference>
<dbReference type="GO" id="GO:0000055">
    <property type="term" value="P:ribosomal large subunit export from nucleus"/>
    <property type="evidence" value="ECO:0007669"/>
    <property type="project" value="InterPro"/>
</dbReference>
<dbReference type="InterPro" id="IPR019321">
    <property type="entry name" value="Nucleoporin_Nup88"/>
</dbReference>
<evidence type="ECO:0000256" key="7">
    <source>
        <dbReference type="ARBA" id="ARBA00023242"/>
    </source>
</evidence>
<dbReference type="Proteomes" id="UP000288805">
    <property type="component" value="Unassembled WGS sequence"/>
</dbReference>
<keyword evidence="4" id="KW-0653">Protein transport</keyword>
<dbReference type="GO" id="GO:0015031">
    <property type="term" value="P:protein transport"/>
    <property type="evidence" value="ECO:0007669"/>
    <property type="project" value="UniProtKB-KW"/>
</dbReference>
<keyword evidence="8" id="KW-0175">Coiled coil</keyword>
<dbReference type="PANTHER" id="PTHR13257:SF0">
    <property type="entry name" value="NUCLEAR PORE COMPLEX PROTEIN NUP88"/>
    <property type="match status" value="1"/>
</dbReference>
<evidence type="ECO:0000256" key="1">
    <source>
        <dbReference type="ARBA" id="ARBA00004567"/>
    </source>
</evidence>
<dbReference type="SUPFAM" id="SSF50978">
    <property type="entry name" value="WD40 repeat-like"/>
    <property type="match status" value="1"/>
</dbReference>
<keyword evidence="3" id="KW-0509">mRNA transport</keyword>
<dbReference type="GO" id="GO:0051028">
    <property type="term" value="P:mRNA transport"/>
    <property type="evidence" value="ECO:0007669"/>
    <property type="project" value="UniProtKB-KW"/>
</dbReference>
<keyword evidence="7" id="KW-0539">Nucleus</keyword>
<dbReference type="EMBL" id="QGNW01000067">
    <property type="protein sequence ID" value="RVX03220.1"/>
    <property type="molecule type" value="Genomic_DNA"/>
</dbReference>
<evidence type="ECO:0000256" key="9">
    <source>
        <dbReference type="SAM" id="MobiDB-lite"/>
    </source>
</evidence>
<keyword evidence="5" id="KW-0811">Translocation</keyword>
<evidence type="ECO:0000313" key="11">
    <source>
        <dbReference type="Proteomes" id="UP000288805"/>
    </source>
</evidence>
<evidence type="ECO:0000313" key="10">
    <source>
        <dbReference type="EMBL" id="RVX03220.1"/>
    </source>
</evidence>
<accession>A0A438J2M5</accession>
<evidence type="ECO:0000256" key="2">
    <source>
        <dbReference type="ARBA" id="ARBA00022448"/>
    </source>
</evidence>
<comment type="caution">
    <text evidence="10">The sequence shown here is derived from an EMBL/GenBank/DDBJ whole genome shotgun (WGS) entry which is preliminary data.</text>
</comment>
<evidence type="ECO:0000256" key="8">
    <source>
        <dbReference type="SAM" id="Coils"/>
    </source>
</evidence>
<dbReference type="AlphaFoldDB" id="A0A438J2M5"/>
<dbReference type="GO" id="GO:0000056">
    <property type="term" value="P:ribosomal small subunit export from nucleus"/>
    <property type="evidence" value="ECO:0007669"/>
    <property type="project" value="InterPro"/>
</dbReference>
<evidence type="ECO:0000256" key="4">
    <source>
        <dbReference type="ARBA" id="ARBA00022927"/>
    </source>
</evidence>
<evidence type="ECO:0000256" key="6">
    <source>
        <dbReference type="ARBA" id="ARBA00023132"/>
    </source>
</evidence>
<reference evidence="10 11" key="1">
    <citation type="journal article" date="2018" name="PLoS Genet.">
        <title>Population sequencing reveals clonal diversity and ancestral inbreeding in the grapevine cultivar Chardonnay.</title>
        <authorList>
            <person name="Roach M.J."/>
            <person name="Johnson D.L."/>
            <person name="Bohlmann J."/>
            <person name="van Vuuren H.J."/>
            <person name="Jones S.J."/>
            <person name="Pretorius I.S."/>
            <person name="Schmidt S.A."/>
            <person name="Borneman A.R."/>
        </authorList>
    </citation>
    <scope>NUCLEOTIDE SEQUENCE [LARGE SCALE GENOMIC DNA]</scope>
    <source>
        <strain evidence="11">cv. Chardonnay</strain>
        <tissue evidence="10">Leaf</tissue>
    </source>
</reference>
<dbReference type="GO" id="GO:0017056">
    <property type="term" value="F:structural constituent of nuclear pore"/>
    <property type="evidence" value="ECO:0007669"/>
    <property type="project" value="InterPro"/>
</dbReference>
<organism evidence="10 11">
    <name type="scientific">Vitis vinifera</name>
    <name type="common">Grape</name>
    <dbReference type="NCBI Taxonomy" id="29760"/>
    <lineage>
        <taxon>Eukaryota</taxon>
        <taxon>Viridiplantae</taxon>
        <taxon>Streptophyta</taxon>
        <taxon>Embryophyta</taxon>
        <taxon>Tracheophyta</taxon>
        <taxon>Spermatophyta</taxon>
        <taxon>Magnoliopsida</taxon>
        <taxon>eudicotyledons</taxon>
        <taxon>Gunneridae</taxon>
        <taxon>Pentapetalae</taxon>
        <taxon>rosids</taxon>
        <taxon>Vitales</taxon>
        <taxon>Vitaceae</taxon>
        <taxon>Viteae</taxon>
        <taxon>Vitis</taxon>
    </lineage>
</organism>
<protein>
    <submittedName>
        <fullName evidence="10">Nuclear pore complex protein NUP88</fullName>
    </submittedName>
</protein>
<feature type="region of interest" description="Disordered" evidence="9">
    <location>
        <begin position="1002"/>
        <end position="1032"/>
    </location>
</feature>
<keyword evidence="6" id="KW-0906">Nuclear pore complex</keyword>
<evidence type="ECO:0000256" key="3">
    <source>
        <dbReference type="ARBA" id="ARBA00022816"/>
    </source>
</evidence>
<dbReference type="Pfam" id="PF10168">
    <property type="entry name" value="Nup88"/>
    <property type="match status" value="1"/>
</dbReference>
<evidence type="ECO:0000256" key="5">
    <source>
        <dbReference type="ARBA" id="ARBA00023010"/>
    </source>
</evidence>
<dbReference type="GO" id="GO:0005643">
    <property type="term" value="C:nuclear pore"/>
    <property type="evidence" value="ECO:0007669"/>
    <property type="project" value="UniProtKB-SubCell"/>
</dbReference>
<name>A0A438J2M5_VITVI</name>
<dbReference type="InterPro" id="IPR037700">
    <property type="entry name" value="NUP88/NUP82"/>
</dbReference>
<sequence length="1032" mass="115847">MPKCKLAMTTSAAPGLIPIYTTNHPSKSLIEVMHKGSRSGGTERKFEGRQPLTKMKTGPRANRSLNQLQTPSFRSWQEKSKDELKRTSFHCLSFGLYRPPEWRETALGKLNMRYNFDVPEKEEQQPRAPSPATPKEEVQWLPLQNHPIFTTATATAASTGHPSAHRTARNLMAWDGASRLYFWDSVKKCLHRISIRLGEPDQPRFSQIRLLRNSRKRKENEIVLQADVQLNFVVDRISINRNGSALLLAGSDGLCIMYLYGRTSTTDNTIICSLTLYKSLASSLQPILGANSSTLSTLPIGINSLFSKLISNLVAKGGLKHSTQMMQSVSLKAEQASFVLSQFVTCFPGITISWPSIELALQFKKSYCLRALLFEVLIINRKIGHCPIQVSWLHLFYYFAKLEYGTVSIGSQIYFNSNNVIRTLQVSWHPSSDTHLGILSSDSVFRIFDLSSDVGLPEQEYYLQPVDPGKSRNAASICPVDFSFGADHLWDRFSFSLYYVAQFNGIRFLFYSVMVQSTSFVQLFLLEEAVCVGIIVLRSLAYEKLKIPKNRTIRNATFPELAHQATEGGNLSMLKAHPYALFDASLSLQGPLRKVCNGGEEEFLAVRVAECEGRAVSFLYNLVSKDSILVTAWSGGQLQIDALADEIQPVWIVGSPPRVRVDSLDRILGLAMICESIPCELSVVKLDQPDQTFWLGHPPPLLRLAIIDLALPRNMESGSLISLFVDPLIPERIYSLHDGGIDSIVLHFLPFTSEATGKNETMRTPSVHPVLSTCQAESSSSSPICGFVALSDSFGYSWIVAVTSSQECIVLEMKSLNLLIPVHVDIEKDISLEEPKQIDTPNVISKELLSGPKVVFIPQTSPNLRSVAADSIEGRSTLHQYFKLFHENYVEYAHKVYFELKHHGPHLKRIIDDQLARLGEAQQKLLKVEEKQPTLEERIHHANQMHSFLEERLQSLRNLPGAHKKPLSRAEREFKSELDRFRGVELDALRSSIETLNARSRRYVQSSKGSTSNQQRHISGRKNFVEDAQISS</sequence>
<proteinExistence type="predicted"/>
<dbReference type="PANTHER" id="PTHR13257">
    <property type="entry name" value="NUCLEOPORIN NUP84-RELATED"/>
    <property type="match status" value="1"/>
</dbReference>
<gene>
    <name evidence="10" type="primary">NUP88_1</name>
    <name evidence="10" type="ORF">CK203_016832</name>
</gene>
<feature type="region of interest" description="Disordered" evidence="9">
    <location>
        <begin position="36"/>
        <end position="64"/>
    </location>
</feature>